<name>A0A4R2PVC4_RHOSA</name>
<dbReference type="EMBL" id="SLXO01000001">
    <property type="protein sequence ID" value="TCP38135.1"/>
    <property type="molecule type" value="Genomic_DNA"/>
</dbReference>
<dbReference type="AlphaFoldDB" id="A0A4R2PVC4"/>
<keyword evidence="3" id="KW-1185">Reference proteome</keyword>
<dbReference type="RefSeq" id="WP_132706375.1">
    <property type="nucleotide sequence ID" value="NZ_JACIGF010000001.1"/>
</dbReference>
<protein>
    <submittedName>
        <fullName evidence="2">Uncharacterized protein</fullName>
    </submittedName>
</protein>
<dbReference type="OrthoDB" id="6430685at2"/>
<accession>A0A4R2PVC4</accession>
<sequence length="103" mass="11623">MKTPKAPGEPITPCTQAPALRAIDPDAKPFRPTEKSEGYTAPGHVKHFLPDREVNLAQLTKSLADVFGEPALRIRDLHLEIDEGYWTQICEDPWSGNIYRYSF</sequence>
<feature type="compositionally biased region" description="Basic and acidic residues" evidence="1">
    <location>
        <begin position="23"/>
        <end position="37"/>
    </location>
</feature>
<organism evidence="2 3">
    <name type="scientific">Rhodothalassium salexigens DSM 2132</name>
    <dbReference type="NCBI Taxonomy" id="1188247"/>
    <lineage>
        <taxon>Bacteria</taxon>
        <taxon>Pseudomonadati</taxon>
        <taxon>Pseudomonadota</taxon>
        <taxon>Alphaproteobacteria</taxon>
        <taxon>Rhodothalassiales</taxon>
        <taxon>Rhodothalassiaceae</taxon>
        <taxon>Rhodothalassium</taxon>
    </lineage>
</organism>
<dbReference type="InParanoid" id="A0A4R2PVC4"/>
<proteinExistence type="predicted"/>
<gene>
    <name evidence="2" type="ORF">EV659_10129</name>
</gene>
<evidence type="ECO:0000256" key="1">
    <source>
        <dbReference type="SAM" id="MobiDB-lite"/>
    </source>
</evidence>
<feature type="region of interest" description="Disordered" evidence="1">
    <location>
        <begin position="1"/>
        <end position="44"/>
    </location>
</feature>
<evidence type="ECO:0000313" key="2">
    <source>
        <dbReference type="EMBL" id="TCP38135.1"/>
    </source>
</evidence>
<reference evidence="2 3" key="1">
    <citation type="submission" date="2019-03" db="EMBL/GenBank/DDBJ databases">
        <title>Genomic Encyclopedia of Type Strains, Phase IV (KMG-IV): sequencing the most valuable type-strain genomes for metagenomic binning, comparative biology and taxonomic classification.</title>
        <authorList>
            <person name="Goeker M."/>
        </authorList>
    </citation>
    <scope>NUCLEOTIDE SEQUENCE [LARGE SCALE GENOMIC DNA]</scope>
    <source>
        <strain evidence="2 3">DSM 2132</strain>
    </source>
</reference>
<evidence type="ECO:0000313" key="3">
    <source>
        <dbReference type="Proteomes" id="UP000295399"/>
    </source>
</evidence>
<comment type="caution">
    <text evidence="2">The sequence shown here is derived from an EMBL/GenBank/DDBJ whole genome shotgun (WGS) entry which is preliminary data.</text>
</comment>
<dbReference type="Proteomes" id="UP000295399">
    <property type="component" value="Unassembled WGS sequence"/>
</dbReference>